<sequence>MEKKCIYCGQPVTSSRHVLNPKAQNELPCCSAECYNKAKGFLDWDMKNRDRAYIMLFVCIALNLAAMALKITSPIAYLPMTAIGFLIWKYPFAYKYYSSYSRFGIVRTTKIIRGVGAATSLFSLAFVVAAF</sequence>
<evidence type="ECO:0000256" key="1">
    <source>
        <dbReference type="SAM" id="Phobius"/>
    </source>
</evidence>
<name>V7I8M4_9CLOT</name>
<dbReference type="EMBL" id="AXUN02000124">
    <property type="protein sequence ID" value="ETA81367.1"/>
    <property type="molecule type" value="Genomic_DNA"/>
</dbReference>
<dbReference type="AlphaFoldDB" id="V7I8M4"/>
<evidence type="ECO:0000313" key="2">
    <source>
        <dbReference type="EMBL" id="ETA81367.1"/>
    </source>
</evidence>
<reference evidence="2 3" key="1">
    <citation type="journal article" date="2014" name="Genome Announc.">
        <title>Genome Sequence of Youngiibacter fragilis, the Type Strain of the Genus Youngiibacter.</title>
        <authorList>
            <person name="Wawrik C.B."/>
            <person name="Callaghan A.V."/>
            <person name="Stamps B.W."/>
            <person name="Wawrik B."/>
        </authorList>
    </citation>
    <scope>NUCLEOTIDE SEQUENCE [LARGE SCALE GENOMIC DNA]</scope>
    <source>
        <strain evidence="2 3">232.1</strain>
    </source>
</reference>
<protein>
    <submittedName>
        <fullName evidence="2">Uncharacterized protein</fullName>
    </submittedName>
</protein>
<comment type="caution">
    <text evidence="2">The sequence shown here is derived from an EMBL/GenBank/DDBJ whole genome shotgun (WGS) entry which is preliminary data.</text>
</comment>
<feature type="transmembrane region" description="Helical" evidence="1">
    <location>
        <begin position="52"/>
        <end position="69"/>
    </location>
</feature>
<feature type="transmembrane region" description="Helical" evidence="1">
    <location>
        <begin position="111"/>
        <end position="130"/>
    </location>
</feature>
<accession>V7I8M4</accession>
<dbReference type="RefSeq" id="WP_023383940.1">
    <property type="nucleotide sequence ID" value="NZ_AXUN02000124.1"/>
</dbReference>
<dbReference type="eggNOG" id="ENOG5032X45">
    <property type="taxonomic scope" value="Bacteria"/>
</dbReference>
<dbReference type="STRING" id="994573.T472_0206835"/>
<dbReference type="Proteomes" id="UP000017747">
    <property type="component" value="Unassembled WGS sequence"/>
</dbReference>
<proteinExistence type="predicted"/>
<feature type="transmembrane region" description="Helical" evidence="1">
    <location>
        <begin position="75"/>
        <end position="91"/>
    </location>
</feature>
<organism evidence="2 3">
    <name type="scientific">Youngiibacter fragilis 232.1</name>
    <dbReference type="NCBI Taxonomy" id="994573"/>
    <lineage>
        <taxon>Bacteria</taxon>
        <taxon>Bacillati</taxon>
        <taxon>Bacillota</taxon>
        <taxon>Clostridia</taxon>
        <taxon>Eubacteriales</taxon>
        <taxon>Clostridiaceae</taxon>
        <taxon>Youngiibacter</taxon>
    </lineage>
</organism>
<dbReference type="OrthoDB" id="1957819at2"/>
<keyword evidence="1" id="KW-0812">Transmembrane</keyword>
<keyword evidence="1" id="KW-1133">Transmembrane helix</keyword>
<keyword evidence="1" id="KW-0472">Membrane</keyword>
<keyword evidence="3" id="KW-1185">Reference proteome</keyword>
<evidence type="ECO:0000313" key="3">
    <source>
        <dbReference type="Proteomes" id="UP000017747"/>
    </source>
</evidence>
<gene>
    <name evidence="2" type="ORF">T472_0206835</name>
</gene>